<organism evidence="1">
    <name type="scientific">marine sediment metagenome</name>
    <dbReference type="NCBI Taxonomy" id="412755"/>
    <lineage>
        <taxon>unclassified sequences</taxon>
        <taxon>metagenomes</taxon>
        <taxon>ecological metagenomes</taxon>
    </lineage>
</organism>
<proteinExistence type="predicted"/>
<evidence type="ECO:0000313" key="1">
    <source>
        <dbReference type="EMBL" id="GAI32884.1"/>
    </source>
</evidence>
<name>X1PPS2_9ZZZZ</name>
<dbReference type="EMBL" id="BARV01030895">
    <property type="protein sequence ID" value="GAI32884.1"/>
    <property type="molecule type" value="Genomic_DNA"/>
</dbReference>
<accession>X1PPS2</accession>
<feature type="non-terminal residue" evidence="1">
    <location>
        <position position="1"/>
    </location>
</feature>
<reference evidence="1" key="1">
    <citation type="journal article" date="2014" name="Front. Microbiol.">
        <title>High frequency of phylogenetically diverse reductive dehalogenase-homologous genes in deep subseafloor sedimentary metagenomes.</title>
        <authorList>
            <person name="Kawai M."/>
            <person name="Futagami T."/>
            <person name="Toyoda A."/>
            <person name="Takaki Y."/>
            <person name="Nishi S."/>
            <person name="Hori S."/>
            <person name="Arai W."/>
            <person name="Tsubouchi T."/>
            <person name="Morono Y."/>
            <person name="Uchiyama I."/>
            <person name="Ito T."/>
            <person name="Fujiyama A."/>
            <person name="Inagaki F."/>
            <person name="Takami H."/>
        </authorList>
    </citation>
    <scope>NUCLEOTIDE SEQUENCE</scope>
    <source>
        <strain evidence="1">Expedition CK06-06</strain>
    </source>
</reference>
<dbReference type="AlphaFoldDB" id="X1PPS2"/>
<gene>
    <name evidence="1" type="ORF">S06H3_48991</name>
</gene>
<comment type="caution">
    <text evidence="1">The sequence shown here is derived from an EMBL/GenBank/DDBJ whole genome shotgun (WGS) entry which is preliminary data.</text>
</comment>
<protein>
    <submittedName>
        <fullName evidence="1">Uncharacterized protein</fullName>
    </submittedName>
</protein>
<sequence length="47" mass="5392">LKYNETSPNIMTNIVIKLVLDSLFFKLPSMKMKSVKQLNITRIAPIV</sequence>